<dbReference type="InterPro" id="IPR013126">
    <property type="entry name" value="Hsp_70_fam"/>
</dbReference>
<keyword evidence="2 6" id="KW-0547">Nucleotide-binding</keyword>
<protein>
    <submittedName>
        <fullName evidence="7">Hsp70 family protein</fullName>
    </submittedName>
</protein>
<name>A0ABV0KGV8_9CYAN</name>
<accession>A0ABV0KGV8</accession>
<dbReference type="InterPro" id="IPR043129">
    <property type="entry name" value="ATPase_NBD"/>
</dbReference>
<keyword evidence="4" id="KW-0346">Stress response</keyword>
<evidence type="ECO:0000256" key="4">
    <source>
        <dbReference type="ARBA" id="ARBA00023016"/>
    </source>
</evidence>
<evidence type="ECO:0000256" key="3">
    <source>
        <dbReference type="ARBA" id="ARBA00022840"/>
    </source>
</evidence>
<dbReference type="SUPFAM" id="SSF53067">
    <property type="entry name" value="Actin-like ATPase domain"/>
    <property type="match status" value="2"/>
</dbReference>
<evidence type="ECO:0000313" key="8">
    <source>
        <dbReference type="Proteomes" id="UP001476950"/>
    </source>
</evidence>
<dbReference type="Gene3D" id="3.30.420.40">
    <property type="match status" value="2"/>
</dbReference>
<evidence type="ECO:0000256" key="1">
    <source>
        <dbReference type="ARBA" id="ARBA00007381"/>
    </source>
</evidence>
<dbReference type="Proteomes" id="UP001476950">
    <property type="component" value="Unassembled WGS sequence"/>
</dbReference>
<keyword evidence="3 6" id="KW-0067">ATP-binding</keyword>
<dbReference type="PANTHER" id="PTHR19375">
    <property type="entry name" value="HEAT SHOCK PROTEIN 70KDA"/>
    <property type="match status" value="1"/>
</dbReference>
<dbReference type="RefSeq" id="WP_190447754.1">
    <property type="nucleotide sequence ID" value="NZ_JAMPLM010000005.1"/>
</dbReference>
<dbReference type="Pfam" id="PF00012">
    <property type="entry name" value="HSP70"/>
    <property type="match status" value="2"/>
</dbReference>
<dbReference type="PROSITE" id="PS00329">
    <property type="entry name" value="HSP70_2"/>
    <property type="match status" value="1"/>
</dbReference>
<evidence type="ECO:0000313" key="7">
    <source>
        <dbReference type="EMBL" id="MEP1058481.1"/>
    </source>
</evidence>
<evidence type="ECO:0000256" key="5">
    <source>
        <dbReference type="ARBA" id="ARBA00023186"/>
    </source>
</evidence>
<dbReference type="InterPro" id="IPR018181">
    <property type="entry name" value="Heat_shock_70_CS"/>
</dbReference>
<proteinExistence type="inferred from homology"/>
<keyword evidence="8" id="KW-1185">Reference proteome</keyword>
<comment type="caution">
    <text evidence="7">The sequence shown here is derived from an EMBL/GenBank/DDBJ whole genome shotgun (WGS) entry which is preliminary data.</text>
</comment>
<dbReference type="PRINTS" id="PR00301">
    <property type="entry name" value="HEATSHOCK70"/>
</dbReference>
<evidence type="ECO:0000256" key="6">
    <source>
        <dbReference type="RuleBase" id="RU003322"/>
    </source>
</evidence>
<dbReference type="Gene3D" id="3.90.640.10">
    <property type="entry name" value="Actin, Chain A, domain 4"/>
    <property type="match status" value="1"/>
</dbReference>
<reference evidence="7 8" key="1">
    <citation type="submission" date="2022-04" db="EMBL/GenBank/DDBJ databases">
        <title>Positive selection, recombination, and allopatry shape intraspecific diversity of widespread and dominant cyanobacteria.</title>
        <authorList>
            <person name="Wei J."/>
            <person name="Shu W."/>
            <person name="Hu C."/>
        </authorList>
    </citation>
    <scope>NUCLEOTIDE SEQUENCE [LARGE SCALE GENOMIC DNA]</scope>
    <source>
        <strain evidence="7 8">AS-A4</strain>
    </source>
</reference>
<dbReference type="EMBL" id="JAMPLM010000005">
    <property type="protein sequence ID" value="MEP1058481.1"/>
    <property type="molecule type" value="Genomic_DNA"/>
</dbReference>
<comment type="similarity">
    <text evidence="1 6">Belongs to the heat shock protein 70 family.</text>
</comment>
<keyword evidence="5" id="KW-0143">Chaperone</keyword>
<evidence type="ECO:0000256" key="2">
    <source>
        <dbReference type="ARBA" id="ARBA00022741"/>
    </source>
</evidence>
<sequence>MGIAIDFGTSNTVVARWNRATQQPETLSLPGISDRSGQNPPLIPSLLYVQEARQGTVVVGQTVRDRALDLSTDPRFFRNFKRGIGSSVQGFLPELDGCTIRFEQVGQWFLTQLVQQLKTIEPEAGQSIVFTVPVDSFEAYRLWLGHVCESLQVEQVRMLDEPTAAALGYGLADQETLLVIDFGGGTLDLSLVRLDRAQVQPKPLGFILKWGQKSFAEQSGQTPKTARVLAKAGQNLGGSDIDNWLVDYFAEAQGLAVTPLTTRLAERLKIQLSLQTQAQEVYFDDETFESYELQLSRTQFEDILKQNQFFERLDDCLLQVLQQARRQGLETTDIDAVLLVGGTAQIPAVQSWVQQHFEASKVRCEKPFEAIAHGALQLSQGIELKDFLYHGYGIRYWDRRQNCHNWHPLIKAGQAYPMSDPVELRLGASLDNQPSIELVIGELGVEANQTEVYFDGDRLVTRHLGSSHQVQPLNDRDGARKIAKLEPPGHPGSDRVKVLFRVDEQRFLRITVEDLLALQTLIDDQPVVQLS</sequence>
<organism evidence="7 8">
    <name type="scientific">Stenomitos frigidus AS-A4</name>
    <dbReference type="NCBI Taxonomy" id="2933935"/>
    <lineage>
        <taxon>Bacteria</taxon>
        <taxon>Bacillati</taxon>
        <taxon>Cyanobacteriota</taxon>
        <taxon>Cyanophyceae</taxon>
        <taxon>Leptolyngbyales</taxon>
        <taxon>Leptolyngbyaceae</taxon>
        <taxon>Stenomitos</taxon>
    </lineage>
</organism>
<gene>
    <name evidence="7" type="ORF">NDI38_08530</name>
</gene>